<evidence type="ECO:0000313" key="3">
    <source>
        <dbReference type="Proteomes" id="UP001215280"/>
    </source>
</evidence>
<dbReference type="Proteomes" id="UP001215280">
    <property type="component" value="Unassembled WGS sequence"/>
</dbReference>
<accession>A0AAD7NIX7</accession>
<organism evidence="2 3">
    <name type="scientific">Mycena maculata</name>
    <dbReference type="NCBI Taxonomy" id="230809"/>
    <lineage>
        <taxon>Eukaryota</taxon>
        <taxon>Fungi</taxon>
        <taxon>Dikarya</taxon>
        <taxon>Basidiomycota</taxon>
        <taxon>Agaricomycotina</taxon>
        <taxon>Agaricomycetes</taxon>
        <taxon>Agaricomycetidae</taxon>
        <taxon>Agaricales</taxon>
        <taxon>Marasmiineae</taxon>
        <taxon>Mycenaceae</taxon>
        <taxon>Mycena</taxon>
    </lineage>
</organism>
<name>A0AAD7NIX7_9AGAR</name>
<gene>
    <name evidence="2" type="ORF">DFH07DRAFT_957024</name>
</gene>
<proteinExistence type="predicted"/>
<protein>
    <recommendedName>
        <fullName evidence="4">MYND-type domain-containing protein</fullName>
    </recommendedName>
</protein>
<comment type="caution">
    <text evidence="2">The sequence shown here is derived from an EMBL/GenBank/DDBJ whole genome shotgun (WGS) entry which is preliminary data.</text>
</comment>
<dbReference type="SUPFAM" id="SSF144232">
    <property type="entry name" value="HIT/MYND zinc finger-like"/>
    <property type="match status" value="1"/>
</dbReference>
<sequence length="217" mass="23944">MPWRPGILDIDTGLFRSRSSSLALSSFRLAVRRPDDGSEQLLLPSSHSLPMPWRPHILDMARCSSTSSSRRSFFRSAWRAVFHFVFIGRIAACGKVRLPRDAWTLAHHGTRSPTAQQDTDPEDGRATIGENSRRTNHLGATSDIWSVRYCARDCQVAHYKASHKKACANVAAHSIPRLSCLATPTLPSGLKARPEDQAPSMGMLVAMTPGVTNGKWL</sequence>
<evidence type="ECO:0000256" key="1">
    <source>
        <dbReference type="SAM" id="MobiDB-lite"/>
    </source>
</evidence>
<feature type="region of interest" description="Disordered" evidence="1">
    <location>
        <begin position="108"/>
        <end position="133"/>
    </location>
</feature>
<evidence type="ECO:0008006" key="4">
    <source>
        <dbReference type="Google" id="ProtNLM"/>
    </source>
</evidence>
<dbReference type="EMBL" id="JARJLG010000044">
    <property type="protein sequence ID" value="KAJ7762018.1"/>
    <property type="molecule type" value="Genomic_DNA"/>
</dbReference>
<reference evidence="2" key="1">
    <citation type="submission" date="2023-03" db="EMBL/GenBank/DDBJ databases">
        <title>Massive genome expansion in bonnet fungi (Mycena s.s.) driven by repeated elements and novel gene families across ecological guilds.</title>
        <authorList>
            <consortium name="Lawrence Berkeley National Laboratory"/>
            <person name="Harder C.B."/>
            <person name="Miyauchi S."/>
            <person name="Viragh M."/>
            <person name="Kuo A."/>
            <person name="Thoen E."/>
            <person name="Andreopoulos B."/>
            <person name="Lu D."/>
            <person name="Skrede I."/>
            <person name="Drula E."/>
            <person name="Henrissat B."/>
            <person name="Morin E."/>
            <person name="Kohler A."/>
            <person name="Barry K."/>
            <person name="LaButti K."/>
            <person name="Morin E."/>
            <person name="Salamov A."/>
            <person name="Lipzen A."/>
            <person name="Mereny Z."/>
            <person name="Hegedus B."/>
            <person name="Baldrian P."/>
            <person name="Stursova M."/>
            <person name="Weitz H."/>
            <person name="Taylor A."/>
            <person name="Grigoriev I.V."/>
            <person name="Nagy L.G."/>
            <person name="Martin F."/>
            <person name="Kauserud H."/>
        </authorList>
    </citation>
    <scope>NUCLEOTIDE SEQUENCE</scope>
    <source>
        <strain evidence="2">CBHHK188m</strain>
    </source>
</reference>
<keyword evidence="3" id="KW-1185">Reference proteome</keyword>
<dbReference type="AlphaFoldDB" id="A0AAD7NIX7"/>
<evidence type="ECO:0000313" key="2">
    <source>
        <dbReference type="EMBL" id="KAJ7762018.1"/>
    </source>
</evidence>
<dbReference type="Gene3D" id="6.10.140.2220">
    <property type="match status" value="1"/>
</dbReference>